<sequence length="118" mass="13726">MAKEKLVTIKQSNLTNNCPECFNQDLKLSFFQKHRYGKLSHRTTNEVTHQLVCNTCGSTIYPVKWTDDIERTFKYYQKMVVPEKSSLQFTSLFWILILLLIVALSAGIYFLIAEKITV</sequence>
<proteinExistence type="predicted"/>
<evidence type="ECO:0000313" key="2">
    <source>
        <dbReference type="EMBL" id="KKM58816.1"/>
    </source>
</evidence>
<keyword evidence="1" id="KW-1133">Transmembrane helix</keyword>
<evidence type="ECO:0000256" key="1">
    <source>
        <dbReference type="SAM" id="Phobius"/>
    </source>
</evidence>
<keyword evidence="1" id="KW-0812">Transmembrane</keyword>
<accession>A0A0F9IR01</accession>
<feature type="transmembrane region" description="Helical" evidence="1">
    <location>
        <begin position="92"/>
        <end position="112"/>
    </location>
</feature>
<protein>
    <submittedName>
        <fullName evidence="2">Uncharacterized protein</fullName>
    </submittedName>
</protein>
<comment type="caution">
    <text evidence="2">The sequence shown here is derived from an EMBL/GenBank/DDBJ whole genome shotgun (WGS) entry which is preliminary data.</text>
</comment>
<dbReference type="EMBL" id="LAZR01011811">
    <property type="protein sequence ID" value="KKM58816.1"/>
    <property type="molecule type" value="Genomic_DNA"/>
</dbReference>
<organism evidence="2">
    <name type="scientific">marine sediment metagenome</name>
    <dbReference type="NCBI Taxonomy" id="412755"/>
    <lineage>
        <taxon>unclassified sequences</taxon>
        <taxon>metagenomes</taxon>
        <taxon>ecological metagenomes</taxon>
    </lineage>
</organism>
<keyword evidence="1" id="KW-0472">Membrane</keyword>
<name>A0A0F9IR01_9ZZZZ</name>
<gene>
    <name evidence="2" type="ORF">LCGC14_1548910</name>
</gene>
<reference evidence="2" key="1">
    <citation type="journal article" date="2015" name="Nature">
        <title>Complex archaea that bridge the gap between prokaryotes and eukaryotes.</title>
        <authorList>
            <person name="Spang A."/>
            <person name="Saw J.H."/>
            <person name="Jorgensen S.L."/>
            <person name="Zaremba-Niedzwiedzka K."/>
            <person name="Martijn J."/>
            <person name="Lind A.E."/>
            <person name="van Eijk R."/>
            <person name="Schleper C."/>
            <person name="Guy L."/>
            <person name="Ettema T.J."/>
        </authorList>
    </citation>
    <scope>NUCLEOTIDE SEQUENCE</scope>
</reference>
<dbReference type="AlphaFoldDB" id="A0A0F9IR01"/>